<reference evidence="3" key="2">
    <citation type="submission" date="2017-02" db="EMBL/GenBank/DDBJ databases">
        <title>Sunflower complete genome.</title>
        <authorList>
            <person name="Langlade N."/>
            <person name="Munos S."/>
        </authorList>
    </citation>
    <scope>NUCLEOTIDE SEQUENCE [LARGE SCALE GENOMIC DNA]</scope>
    <source>
        <tissue evidence="3">Leaves</tissue>
    </source>
</reference>
<dbReference type="EMBL" id="MNCJ02000324">
    <property type="protein sequence ID" value="KAF5789470.1"/>
    <property type="molecule type" value="Genomic_DNA"/>
</dbReference>
<gene>
    <name evidence="3" type="ORF">HannXRQ_Chr09g0244301</name>
    <name evidence="2" type="ORF">HanXRQr2_Chr09g0371581</name>
</gene>
<dbReference type="AlphaFoldDB" id="A0A251TVI5"/>
<feature type="transmembrane region" description="Helical" evidence="1">
    <location>
        <begin position="274"/>
        <end position="294"/>
    </location>
</feature>
<evidence type="ECO:0000313" key="2">
    <source>
        <dbReference type="EMBL" id="KAF5789470.1"/>
    </source>
</evidence>
<feature type="transmembrane region" description="Helical" evidence="1">
    <location>
        <begin position="181"/>
        <end position="212"/>
    </location>
</feature>
<dbReference type="GO" id="GO:0016020">
    <property type="term" value="C:membrane"/>
    <property type="evidence" value="ECO:0000318"/>
    <property type="project" value="GO_Central"/>
</dbReference>
<accession>A0A251TVI5</accession>
<dbReference type="EMBL" id="CM007898">
    <property type="protein sequence ID" value="OTG13981.1"/>
    <property type="molecule type" value="Genomic_DNA"/>
</dbReference>
<keyword evidence="1" id="KW-0812">Transmembrane</keyword>
<reference evidence="2" key="3">
    <citation type="submission" date="2020-06" db="EMBL/GenBank/DDBJ databases">
        <title>Helianthus annuus Genome sequencing and assembly Release 2.</title>
        <authorList>
            <person name="Gouzy J."/>
            <person name="Langlade N."/>
            <person name="Munos S."/>
        </authorList>
    </citation>
    <scope>NUCLEOTIDE SEQUENCE</scope>
    <source>
        <tissue evidence="2">Leaves</tissue>
    </source>
</reference>
<dbReference type="Proteomes" id="UP000215914">
    <property type="component" value="Chromosome 9"/>
</dbReference>
<dbReference type="OMA" id="VAEPGCQ"/>
<feature type="transmembrane region" description="Helical" evidence="1">
    <location>
        <begin position="147"/>
        <end position="175"/>
    </location>
</feature>
<evidence type="ECO:0000313" key="4">
    <source>
        <dbReference type="Proteomes" id="UP000215914"/>
    </source>
</evidence>
<keyword evidence="1" id="KW-0472">Membrane</keyword>
<feature type="transmembrane region" description="Helical" evidence="1">
    <location>
        <begin position="97"/>
        <end position="126"/>
    </location>
</feature>
<organism evidence="3 4">
    <name type="scientific">Helianthus annuus</name>
    <name type="common">Common sunflower</name>
    <dbReference type="NCBI Taxonomy" id="4232"/>
    <lineage>
        <taxon>Eukaryota</taxon>
        <taxon>Viridiplantae</taxon>
        <taxon>Streptophyta</taxon>
        <taxon>Embryophyta</taxon>
        <taxon>Tracheophyta</taxon>
        <taxon>Spermatophyta</taxon>
        <taxon>Magnoliopsida</taxon>
        <taxon>eudicotyledons</taxon>
        <taxon>Gunneridae</taxon>
        <taxon>Pentapetalae</taxon>
        <taxon>asterids</taxon>
        <taxon>campanulids</taxon>
        <taxon>Asterales</taxon>
        <taxon>Asteraceae</taxon>
        <taxon>Asteroideae</taxon>
        <taxon>Heliantheae alliance</taxon>
        <taxon>Heliantheae</taxon>
        <taxon>Helianthus</taxon>
    </lineage>
</organism>
<feature type="transmembrane region" description="Helical" evidence="1">
    <location>
        <begin position="33"/>
        <end position="51"/>
    </location>
</feature>
<dbReference type="InParanoid" id="A0A251TVI5"/>
<feature type="transmembrane region" description="Helical" evidence="1">
    <location>
        <begin position="233"/>
        <end position="254"/>
    </location>
</feature>
<evidence type="ECO:0000313" key="3">
    <source>
        <dbReference type="EMBL" id="OTG13981.1"/>
    </source>
</evidence>
<dbReference type="OrthoDB" id="777403at2759"/>
<dbReference type="FunCoup" id="A0A251TVI5">
    <property type="interactions" value="114"/>
</dbReference>
<name>A0A251TVI5_HELAN</name>
<sequence length="318" mass="35637">MENKLIPQSESSLGVFGVIRESFKTTSRNGKRLFSILLLVFLSYSQVDFLQEYTLAPVTNYFMWQLANHPNIVHDLLYNFDQTSYAVDTFKALRELVLLKLCIIEISSIITLIFLVATVCSSYEAYTAKVLGTKDLILKIFNSWNRSLLTSFYLGLLSLGTTFFYAIVIVITSLLPVNSGALLFLGVIALSIPICYIYMATVWMVSLIVSVLEEGSSGLTAIGRAAVLMKDKRLQASLMMVLFVLADRYVVLVAKVLASYGGSLSIELVTSIPFTNGFDCLLKLFMFVVYTVFYHEWKTSHDEKEGKGFYLPIVNVKA</sequence>
<proteinExistence type="predicted"/>
<protein>
    <recommendedName>
        <fullName evidence="5">Transmembrane protein</fullName>
    </recommendedName>
</protein>
<evidence type="ECO:0000256" key="1">
    <source>
        <dbReference type="SAM" id="Phobius"/>
    </source>
</evidence>
<reference evidence="2 4" key="1">
    <citation type="journal article" date="2017" name="Nature">
        <title>The sunflower genome provides insights into oil metabolism, flowering and Asterid evolution.</title>
        <authorList>
            <person name="Badouin H."/>
            <person name="Gouzy J."/>
            <person name="Grassa C.J."/>
            <person name="Murat F."/>
            <person name="Staton S.E."/>
            <person name="Cottret L."/>
            <person name="Lelandais-Briere C."/>
            <person name="Owens G.L."/>
            <person name="Carrere S."/>
            <person name="Mayjonade B."/>
            <person name="Legrand L."/>
            <person name="Gill N."/>
            <person name="Kane N.C."/>
            <person name="Bowers J.E."/>
            <person name="Hubner S."/>
            <person name="Bellec A."/>
            <person name="Berard A."/>
            <person name="Berges H."/>
            <person name="Blanchet N."/>
            <person name="Boniface M.C."/>
            <person name="Brunel D."/>
            <person name="Catrice O."/>
            <person name="Chaidir N."/>
            <person name="Claudel C."/>
            <person name="Donnadieu C."/>
            <person name="Faraut T."/>
            <person name="Fievet G."/>
            <person name="Helmstetter N."/>
            <person name="King M."/>
            <person name="Knapp S.J."/>
            <person name="Lai Z."/>
            <person name="Le Paslier M.C."/>
            <person name="Lippi Y."/>
            <person name="Lorenzon L."/>
            <person name="Mandel J.R."/>
            <person name="Marage G."/>
            <person name="Marchand G."/>
            <person name="Marquand E."/>
            <person name="Bret-Mestries E."/>
            <person name="Morien E."/>
            <person name="Nambeesan S."/>
            <person name="Nguyen T."/>
            <person name="Pegot-Espagnet P."/>
            <person name="Pouilly N."/>
            <person name="Raftis F."/>
            <person name="Sallet E."/>
            <person name="Schiex T."/>
            <person name="Thomas J."/>
            <person name="Vandecasteele C."/>
            <person name="Vares D."/>
            <person name="Vear F."/>
            <person name="Vautrin S."/>
            <person name="Crespi M."/>
            <person name="Mangin B."/>
            <person name="Burke J.M."/>
            <person name="Salse J."/>
            <person name="Munos S."/>
            <person name="Vincourt P."/>
            <person name="Rieseberg L.H."/>
            <person name="Langlade N.B."/>
        </authorList>
    </citation>
    <scope>NUCLEOTIDE SEQUENCE [LARGE SCALE GENOMIC DNA]</scope>
    <source>
        <strain evidence="4">cv. SF193</strain>
        <tissue evidence="2">Leaves</tissue>
    </source>
</reference>
<dbReference type="PANTHER" id="PTHR33133">
    <property type="entry name" value="OS08G0107100 PROTEIN-RELATED"/>
    <property type="match status" value="1"/>
</dbReference>
<keyword evidence="4" id="KW-1185">Reference proteome</keyword>
<dbReference type="PANTHER" id="PTHR33133:SF39">
    <property type="entry name" value="ABC TRANSPORTER PERMEASE"/>
    <property type="match status" value="1"/>
</dbReference>
<evidence type="ECO:0008006" key="5">
    <source>
        <dbReference type="Google" id="ProtNLM"/>
    </source>
</evidence>
<keyword evidence="1" id="KW-1133">Transmembrane helix</keyword>
<dbReference type="Gramene" id="mRNA:HanXRQr2_Chr09g0371581">
    <property type="protein sequence ID" value="CDS:HanXRQr2_Chr09g0371581.1"/>
    <property type="gene ID" value="HanXRQr2_Chr09g0371581"/>
</dbReference>